<feature type="compositionally biased region" description="Acidic residues" evidence="1">
    <location>
        <begin position="257"/>
        <end position="301"/>
    </location>
</feature>
<feature type="compositionally biased region" description="Basic residues" evidence="1">
    <location>
        <begin position="193"/>
        <end position="203"/>
    </location>
</feature>
<feature type="compositionally biased region" description="Basic and acidic residues" evidence="1">
    <location>
        <begin position="245"/>
        <end position="256"/>
    </location>
</feature>
<sequence>MNPIVTQQTALDNALITDEVPAIYMHQFWNTIKKIGKIDAYDFKLDKKKYRFDTEELGYSRNCKMPSTIRTDHMHQPWRTFATVINKCISDFMYQDDNREISSARKEHMPYPRFTKVIINHFISKDNAISMRNKINLHTVRDDNLLGTLKFISKTEDYQKYGALIPDGMINQDIKDSTAYKTYLDYATGKVPPKKARKFKKPTSSKLKTVPGSPKEPTQKDAQLKKTLRKSKRETHKLQASGSSKRADFESEGDSKDEGDDFHEEDDNDDDDGNDDDSGNDDDGGNDAEDIEQTDSDDDENPLFTLKDYVE</sequence>
<evidence type="ECO:0000256" key="1">
    <source>
        <dbReference type="SAM" id="MobiDB-lite"/>
    </source>
</evidence>
<comment type="caution">
    <text evidence="2">The sequence shown here is derived from an EMBL/GenBank/DDBJ whole genome shotgun (WGS) entry which is preliminary data.</text>
</comment>
<feature type="compositionally biased region" description="Basic residues" evidence="1">
    <location>
        <begin position="226"/>
        <end position="235"/>
    </location>
</feature>
<dbReference type="EMBL" id="BKCJ010000066">
    <property type="protein sequence ID" value="GEU29413.1"/>
    <property type="molecule type" value="Genomic_DNA"/>
</dbReference>
<feature type="region of interest" description="Disordered" evidence="1">
    <location>
        <begin position="193"/>
        <end position="311"/>
    </location>
</feature>
<proteinExistence type="predicted"/>
<accession>A0A699GI80</accession>
<gene>
    <name evidence="2" type="ORF">Tci_001391</name>
</gene>
<protein>
    <submittedName>
        <fullName evidence="2">Uncharacterized protein</fullName>
    </submittedName>
</protein>
<name>A0A699GI80_TANCI</name>
<evidence type="ECO:0000313" key="2">
    <source>
        <dbReference type="EMBL" id="GEU29413.1"/>
    </source>
</evidence>
<reference evidence="2" key="1">
    <citation type="journal article" date="2019" name="Sci. Rep.">
        <title>Draft genome of Tanacetum cinerariifolium, the natural source of mosquito coil.</title>
        <authorList>
            <person name="Yamashiro T."/>
            <person name="Shiraishi A."/>
            <person name="Satake H."/>
            <person name="Nakayama K."/>
        </authorList>
    </citation>
    <scope>NUCLEOTIDE SEQUENCE</scope>
</reference>
<dbReference type="AlphaFoldDB" id="A0A699GI80"/>
<organism evidence="2">
    <name type="scientific">Tanacetum cinerariifolium</name>
    <name type="common">Dalmatian daisy</name>
    <name type="synonym">Chrysanthemum cinerariifolium</name>
    <dbReference type="NCBI Taxonomy" id="118510"/>
    <lineage>
        <taxon>Eukaryota</taxon>
        <taxon>Viridiplantae</taxon>
        <taxon>Streptophyta</taxon>
        <taxon>Embryophyta</taxon>
        <taxon>Tracheophyta</taxon>
        <taxon>Spermatophyta</taxon>
        <taxon>Magnoliopsida</taxon>
        <taxon>eudicotyledons</taxon>
        <taxon>Gunneridae</taxon>
        <taxon>Pentapetalae</taxon>
        <taxon>asterids</taxon>
        <taxon>campanulids</taxon>
        <taxon>Asterales</taxon>
        <taxon>Asteraceae</taxon>
        <taxon>Asteroideae</taxon>
        <taxon>Anthemideae</taxon>
        <taxon>Anthemidinae</taxon>
        <taxon>Tanacetum</taxon>
    </lineage>
</organism>